<evidence type="ECO:0000256" key="1">
    <source>
        <dbReference type="ARBA" id="ARBA00006987"/>
    </source>
</evidence>
<dbReference type="Proteomes" id="UP000199073">
    <property type="component" value="Unassembled WGS sequence"/>
</dbReference>
<dbReference type="CDD" id="cd07012">
    <property type="entry name" value="PBP2_Bug_TTT"/>
    <property type="match status" value="1"/>
</dbReference>
<dbReference type="PANTHER" id="PTHR42928:SF5">
    <property type="entry name" value="BLR1237 PROTEIN"/>
    <property type="match status" value="1"/>
</dbReference>
<accession>A0A1H0VP01</accession>
<keyword evidence="3" id="KW-1185">Reference proteome</keyword>
<sequence length="325" mass="34486">MQFAKSARWITLILLVLSLTTPIVGVNAAEYPNKPVKMIVPWAPGGITDTAIRSVVTAMGKYFPSPIVVENRPGGAGTVGTTLALMAKPDGYTVLATAWGPLVTQPSLKKLQYNAESYTPVCQVAAAPRIICAHPDRPYNNLKEMMEYAKKNPGEIKVGIAGVGTTGHLAMAALEQQYDVKFTMVPLGGGGPQKTNLIGGHVDVAPPNSPTAGPAIQAKQIKALGVASEVRFADLPDIPTCAEQGYPLESGVSIVVLAPKGTPAAIVEKLAEAFKKSTEDEELQKLAKKINLNLEYLGSEATGKKLKKFHDFYAGIIEKLGLAKE</sequence>
<reference evidence="2 3" key="1">
    <citation type="submission" date="2016-10" db="EMBL/GenBank/DDBJ databases">
        <authorList>
            <person name="de Groot N.N."/>
        </authorList>
    </citation>
    <scope>NUCLEOTIDE SEQUENCE [LARGE SCALE GENOMIC DNA]</scope>
    <source>
        <strain evidence="2 3">DSM 12130</strain>
    </source>
</reference>
<dbReference type="InterPro" id="IPR005064">
    <property type="entry name" value="BUG"/>
</dbReference>
<keyword evidence="2" id="KW-0675">Receptor</keyword>
<protein>
    <submittedName>
        <fullName evidence="2">Tripartite-type tricarboxylate transporter, receptor component TctC</fullName>
    </submittedName>
</protein>
<dbReference type="PANTHER" id="PTHR42928">
    <property type="entry name" value="TRICARBOXYLATE-BINDING PROTEIN"/>
    <property type="match status" value="1"/>
</dbReference>
<comment type="similarity">
    <text evidence="1">Belongs to the UPF0065 (bug) family.</text>
</comment>
<evidence type="ECO:0000313" key="2">
    <source>
        <dbReference type="EMBL" id="SDP79915.1"/>
    </source>
</evidence>
<dbReference type="Gene3D" id="3.40.190.150">
    <property type="entry name" value="Bordetella uptake gene, domain 1"/>
    <property type="match status" value="1"/>
</dbReference>
<dbReference type="Pfam" id="PF03401">
    <property type="entry name" value="TctC"/>
    <property type="match status" value="1"/>
</dbReference>
<dbReference type="EMBL" id="FNJI01000056">
    <property type="protein sequence ID" value="SDP79915.1"/>
    <property type="molecule type" value="Genomic_DNA"/>
</dbReference>
<dbReference type="STRING" id="91360.SAMN05660330_04160"/>
<dbReference type="Gene3D" id="3.40.190.10">
    <property type="entry name" value="Periplasmic binding protein-like II"/>
    <property type="match status" value="1"/>
</dbReference>
<dbReference type="InterPro" id="IPR042100">
    <property type="entry name" value="Bug_dom1"/>
</dbReference>
<proteinExistence type="inferred from homology"/>
<dbReference type="RefSeq" id="WP_176761362.1">
    <property type="nucleotide sequence ID" value="NZ_FNJI01000056.1"/>
</dbReference>
<dbReference type="PIRSF" id="PIRSF017082">
    <property type="entry name" value="YflP"/>
    <property type="match status" value="1"/>
</dbReference>
<dbReference type="SUPFAM" id="SSF53850">
    <property type="entry name" value="Periplasmic binding protein-like II"/>
    <property type="match status" value="1"/>
</dbReference>
<name>A0A1H0VP01_9BACT</name>
<dbReference type="AlphaFoldDB" id="A0A1H0VP01"/>
<evidence type="ECO:0000313" key="3">
    <source>
        <dbReference type="Proteomes" id="UP000199073"/>
    </source>
</evidence>
<organism evidence="2 3">
    <name type="scientific">Desulforhopalus singaporensis</name>
    <dbReference type="NCBI Taxonomy" id="91360"/>
    <lineage>
        <taxon>Bacteria</taxon>
        <taxon>Pseudomonadati</taxon>
        <taxon>Thermodesulfobacteriota</taxon>
        <taxon>Desulfobulbia</taxon>
        <taxon>Desulfobulbales</taxon>
        <taxon>Desulfocapsaceae</taxon>
        <taxon>Desulforhopalus</taxon>
    </lineage>
</organism>
<gene>
    <name evidence="2" type="ORF">SAMN05660330_04160</name>
</gene>